<keyword evidence="2" id="KW-1185">Reference proteome</keyword>
<name>A0AAV5LQS5_9ROSI</name>
<comment type="caution">
    <text evidence="1">The sequence shown here is derived from an EMBL/GenBank/DDBJ whole genome shotgun (WGS) entry which is preliminary data.</text>
</comment>
<dbReference type="AlphaFoldDB" id="A0AAV5LQS5"/>
<evidence type="ECO:0000313" key="2">
    <source>
        <dbReference type="Proteomes" id="UP001054252"/>
    </source>
</evidence>
<accession>A0AAV5LQS5</accession>
<dbReference type="EMBL" id="BPVZ01000135">
    <property type="protein sequence ID" value="GKV39495.1"/>
    <property type="molecule type" value="Genomic_DNA"/>
</dbReference>
<dbReference type="Proteomes" id="UP001054252">
    <property type="component" value="Unassembled WGS sequence"/>
</dbReference>
<proteinExistence type="predicted"/>
<gene>
    <name evidence="1" type="ORF">SLEP1_g47253</name>
</gene>
<evidence type="ECO:0000313" key="1">
    <source>
        <dbReference type="EMBL" id="GKV39495.1"/>
    </source>
</evidence>
<sequence>MLINSNGYLTSLPRHLEKDHSCYQDYFNYNFQKCV</sequence>
<reference evidence="1 2" key="1">
    <citation type="journal article" date="2021" name="Commun. Biol.">
        <title>The genome of Shorea leprosula (Dipterocarpaceae) highlights the ecological relevance of drought in aseasonal tropical rainforests.</title>
        <authorList>
            <person name="Ng K.K.S."/>
            <person name="Kobayashi M.J."/>
            <person name="Fawcett J.A."/>
            <person name="Hatakeyama M."/>
            <person name="Paape T."/>
            <person name="Ng C.H."/>
            <person name="Ang C.C."/>
            <person name="Tnah L.H."/>
            <person name="Lee C.T."/>
            <person name="Nishiyama T."/>
            <person name="Sese J."/>
            <person name="O'Brien M.J."/>
            <person name="Copetti D."/>
            <person name="Mohd Noor M.I."/>
            <person name="Ong R.C."/>
            <person name="Putra M."/>
            <person name="Sireger I.Z."/>
            <person name="Indrioko S."/>
            <person name="Kosugi Y."/>
            <person name="Izuno A."/>
            <person name="Isagi Y."/>
            <person name="Lee S.L."/>
            <person name="Shimizu K.K."/>
        </authorList>
    </citation>
    <scope>NUCLEOTIDE SEQUENCE [LARGE SCALE GENOMIC DNA]</scope>
    <source>
        <strain evidence="1">214</strain>
    </source>
</reference>
<protein>
    <submittedName>
        <fullName evidence="1">Uncharacterized protein</fullName>
    </submittedName>
</protein>
<organism evidence="1 2">
    <name type="scientific">Rubroshorea leprosula</name>
    <dbReference type="NCBI Taxonomy" id="152421"/>
    <lineage>
        <taxon>Eukaryota</taxon>
        <taxon>Viridiplantae</taxon>
        <taxon>Streptophyta</taxon>
        <taxon>Embryophyta</taxon>
        <taxon>Tracheophyta</taxon>
        <taxon>Spermatophyta</taxon>
        <taxon>Magnoliopsida</taxon>
        <taxon>eudicotyledons</taxon>
        <taxon>Gunneridae</taxon>
        <taxon>Pentapetalae</taxon>
        <taxon>rosids</taxon>
        <taxon>malvids</taxon>
        <taxon>Malvales</taxon>
        <taxon>Dipterocarpaceae</taxon>
        <taxon>Rubroshorea</taxon>
    </lineage>
</organism>